<feature type="domain" description="SusD-like N-terminal" evidence="7">
    <location>
        <begin position="99"/>
        <end position="208"/>
    </location>
</feature>
<dbReference type="RefSeq" id="WP_194105473.1">
    <property type="nucleotide sequence ID" value="NZ_JADFFM010000001.1"/>
</dbReference>
<proteinExistence type="inferred from homology"/>
<comment type="subcellular location">
    <subcellularLocation>
        <location evidence="1">Cell outer membrane</location>
    </subcellularLocation>
</comment>
<dbReference type="Pfam" id="PF14322">
    <property type="entry name" value="SusD-like_3"/>
    <property type="match status" value="1"/>
</dbReference>
<reference evidence="8 9" key="1">
    <citation type="submission" date="2020-10" db="EMBL/GenBank/DDBJ databases">
        <title>Mucilaginibacter mali sp. nov., isolated from rhizosphere soil of apple orchard.</title>
        <authorList>
            <person name="Lee J.-S."/>
            <person name="Kim H.S."/>
            <person name="Kim J.-S."/>
        </authorList>
    </citation>
    <scope>NUCLEOTIDE SEQUENCE [LARGE SCALE GENOMIC DNA]</scope>
    <source>
        <strain evidence="8 9">KCTC 23157</strain>
    </source>
</reference>
<comment type="caution">
    <text evidence="8">The sequence shown here is derived from an EMBL/GenBank/DDBJ whole genome shotgun (WGS) entry which is preliminary data.</text>
</comment>
<dbReference type="Gene3D" id="1.25.40.390">
    <property type="match status" value="1"/>
</dbReference>
<evidence type="ECO:0000259" key="6">
    <source>
        <dbReference type="Pfam" id="PF07980"/>
    </source>
</evidence>
<dbReference type="InterPro" id="IPR033985">
    <property type="entry name" value="SusD-like_N"/>
</dbReference>
<evidence type="ECO:0000256" key="4">
    <source>
        <dbReference type="ARBA" id="ARBA00023136"/>
    </source>
</evidence>
<organism evidence="8 9">
    <name type="scientific">Mucilaginibacter boryungensis</name>
    <dbReference type="NCBI Taxonomy" id="768480"/>
    <lineage>
        <taxon>Bacteria</taxon>
        <taxon>Pseudomonadati</taxon>
        <taxon>Bacteroidota</taxon>
        <taxon>Sphingobacteriia</taxon>
        <taxon>Sphingobacteriales</taxon>
        <taxon>Sphingobacteriaceae</taxon>
        <taxon>Mucilaginibacter</taxon>
    </lineage>
</organism>
<evidence type="ECO:0000313" key="9">
    <source>
        <dbReference type="Proteomes" id="UP000632774"/>
    </source>
</evidence>
<dbReference type="Proteomes" id="UP000632774">
    <property type="component" value="Unassembled WGS sequence"/>
</dbReference>
<dbReference type="InterPro" id="IPR011990">
    <property type="entry name" value="TPR-like_helical_dom_sf"/>
</dbReference>
<feature type="domain" description="RagB/SusD" evidence="6">
    <location>
        <begin position="345"/>
        <end position="616"/>
    </location>
</feature>
<evidence type="ECO:0000313" key="8">
    <source>
        <dbReference type="EMBL" id="MBE9666102.1"/>
    </source>
</evidence>
<evidence type="ECO:0000256" key="5">
    <source>
        <dbReference type="ARBA" id="ARBA00023237"/>
    </source>
</evidence>
<keyword evidence="4" id="KW-0472">Membrane</keyword>
<accession>A0ABR9XFD9</accession>
<keyword evidence="3" id="KW-0732">Signal</keyword>
<dbReference type="Pfam" id="PF07980">
    <property type="entry name" value="SusD_RagB"/>
    <property type="match status" value="1"/>
</dbReference>
<gene>
    <name evidence="8" type="ORF">IRJ18_06995</name>
</gene>
<comment type="similarity">
    <text evidence="2">Belongs to the SusD family.</text>
</comment>
<keyword evidence="5" id="KW-0998">Cell outer membrane</keyword>
<evidence type="ECO:0000256" key="1">
    <source>
        <dbReference type="ARBA" id="ARBA00004442"/>
    </source>
</evidence>
<dbReference type="SUPFAM" id="SSF48452">
    <property type="entry name" value="TPR-like"/>
    <property type="match status" value="1"/>
</dbReference>
<sequence>MKYYINKYKTQVVVVFLAAVTILPTSCKKGYFDQAPKDIQTIDMVFSTKLEAENWLSGVYNRLPDVWADGSVTGRGLAELSDELEETTPSIIASGTINGQNSINVYTSYYQAIRLANIFMANINNPQSNILNEPNGQDLIKQYTGEARFLRAYYYWMLIKLYGPVVLVGDKIAGTDDDFQLPRNSWSECINYIVSEMNAAKDLVPEKHLNPSTGTEDLTQTGRIDKLIVESVLSQVLLYDASPLFNGNPYYANFKNPDGKVLMNLTYDATKWGKAATAAKVAIDHAIANGKKLYKETNADPFTAAVNSCRNLFLTGWADEGIWLRTVTGYAAWELDAAPRAANGTATNAVLSLPQEMIDKYRMINGKQIEETGSTYVESGFTATAKTGYYVAGTSNMYVNREPRFYANVTFNGSNIPFVPRTGLTKVEFWPAGNSGNGNGSQSMYPKTGYLVRKNTNVNRNLSTNAGNIVRPAMYIRLGELYLNYAEALNESAPGSVDILTYLNAIRVRAGIPALTGSFDQATMRSLIQRERCIELAYEGHRFFDLRRWKIATTPEGRQGGDFFGMNVFTGTGLSDPAFYVRTRTSTRVWNDRYYLLPLPQSEVQKNRNMVQTFGY</sequence>
<evidence type="ECO:0000259" key="7">
    <source>
        <dbReference type="Pfam" id="PF14322"/>
    </source>
</evidence>
<protein>
    <submittedName>
        <fullName evidence="8">RagB/SusD family nutrient uptake outer membrane protein</fullName>
    </submittedName>
</protein>
<dbReference type="EMBL" id="JADFFM010000001">
    <property type="protein sequence ID" value="MBE9666102.1"/>
    <property type="molecule type" value="Genomic_DNA"/>
</dbReference>
<evidence type="ECO:0000256" key="2">
    <source>
        <dbReference type="ARBA" id="ARBA00006275"/>
    </source>
</evidence>
<evidence type="ECO:0000256" key="3">
    <source>
        <dbReference type="ARBA" id="ARBA00022729"/>
    </source>
</evidence>
<dbReference type="InterPro" id="IPR012944">
    <property type="entry name" value="SusD_RagB_dom"/>
</dbReference>
<name>A0ABR9XFD9_9SPHI</name>
<keyword evidence="9" id="KW-1185">Reference proteome</keyword>